<protein>
    <submittedName>
        <fullName evidence="9">FtsX-like permease family protein</fullName>
    </submittedName>
</protein>
<dbReference type="InterPro" id="IPR025857">
    <property type="entry name" value="MacB_PCD"/>
</dbReference>
<feature type="transmembrane region" description="Helical" evidence="6">
    <location>
        <begin position="278"/>
        <end position="299"/>
    </location>
</feature>
<evidence type="ECO:0000259" key="8">
    <source>
        <dbReference type="Pfam" id="PF12704"/>
    </source>
</evidence>
<dbReference type="GO" id="GO:0022857">
    <property type="term" value="F:transmembrane transporter activity"/>
    <property type="evidence" value="ECO:0007669"/>
    <property type="project" value="TreeGrafter"/>
</dbReference>
<feature type="transmembrane region" description="Helical" evidence="6">
    <location>
        <begin position="756"/>
        <end position="776"/>
    </location>
</feature>
<feature type="transmembrane region" description="Helical" evidence="6">
    <location>
        <begin position="332"/>
        <end position="354"/>
    </location>
</feature>
<dbReference type="InterPro" id="IPR050250">
    <property type="entry name" value="Macrolide_Exporter_MacB"/>
</dbReference>
<keyword evidence="2" id="KW-1003">Cell membrane</keyword>
<dbReference type="AlphaFoldDB" id="A0A5B7X8U0"/>
<feature type="transmembrane region" description="Helical" evidence="6">
    <location>
        <begin position="374"/>
        <end position="395"/>
    </location>
</feature>
<feature type="domain" description="ABC3 transporter permease C-terminal" evidence="7">
    <location>
        <begin position="283"/>
        <end position="400"/>
    </location>
</feature>
<evidence type="ECO:0000256" key="3">
    <source>
        <dbReference type="ARBA" id="ARBA00022692"/>
    </source>
</evidence>
<dbReference type="Proteomes" id="UP000309016">
    <property type="component" value="Chromosome"/>
</dbReference>
<feature type="transmembrane region" description="Helical" evidence="6">
    <location>
        <begin position="670"/>
        <end position="694"/>
    </location>
</feature>
<sequence length="793" mass="88071">MKNNFKIAWRSLGKSKAYTAINILGLAAGMAGFIIVLMVLNFEMSYDKWDPELQQVHRISMRVQDDIMEATPAPLASFLAEKHPGIEAATSMQGAGEYEVLISNEHKSIYYKGFTSADSLFLQVFPYELSSGNRATALDAPNAVIISEELSKVLFGSRNPMGETVKIFNAMEGVITGVIKKPTTPSHRTVHLVMRDPYANQNFFWNNFSYDTYIKLKEPVEEAALDVGLNRIFFEERIKGDEQQMAAYKAGNSPVLFSDAVPNIQNFSKFGNSNMKTVSILFILAVLLLFTGAINFSNLTVAKSISRAKEVGIRKTLGSGRQKLIFQFMSETGLQCTISLIIAILVVLIGLPYLNSSLNLQLSFMGQNSWDLLMQLGICLLVITLLSGIYPALYLSRLNPVKVLKGNFSGGKKGLGFRNVLLTFQFIVTGFFIVAIIGVNRQLDFMQNMDKGFTDEQVLRIETTQATREQGFDQTRLALLSIPGVSSVAKTTTVPGDKIADSSTYNFNYKAQQVRMGSVKVSTDYFKTLEVPLVSGRYFNESVADQNTRSAIINEAAARKLPVDDPIGETISFGGCDEGDVQIVGVVKDINVHGFEFTVKPAVYTIENKACMYQSGGAILVKLRSNQIQGTVAAIEQEWKSIEPNFPIRYSFLDTNFQQLFSSYYRLQKILSFFGGIAILISIMGLFALTAFIIKQRTREIGIRKLLGANLKTITTLIGRDFLLLVFLATLISIPISWWAVNQWLQDFAYKASLDWWIYASAGIIVLIIAIVTVSFQTVKAAMQNPVDSLRTE</sequence>
<dbReference type="OrthoDB" id="8740261at2"/>
<keyword evidence="5 6" id="KW-0472">Membrane</keyword>
<dbReference type="Pfam" id="PF02687">
    <property type="entry name" value="FtsX"/>
    <property type="match status" value="2"/>
</dbReference>
<keyword evidence="10" id="KW-1185">Reference proteome</keyword>
<accession>A0A5B7X8U0</accession>
<dbReference type="KEGG" id="afla:FHG64_17640"/>
<dbReference type="PANTHER" id="PTHR30572">
    <property type="entry name" value="MEMBRANE COMPONENT OF TRANSPORTER-RELATED"/>
    <property type="match status" value="1"/>
</dbReference>
<dbReference type="EMBL" id="CP040812">
    <property type="protein sequence ID" value="QCY71073.1"/>
    <property type="molecule type" value="Genomic_DNA"/>
</dbReference>
<keyword evidence="3 6" id="KW-0812">Transmembrane</keyword>
<comment type="subcellular location">
    <subcellularLocation>
        <location evidence="1">Cell membrane</location>
        <topology evidence="1">Multi-pass membrane protein</topology>
    </subcellularLocation>
</comment>
<keyword evidence="4 6" id="KW-1133">Transmembrane helix</keyword>
<feature type="transmembrane region" description="Helical" evidence="6">
    <location>
        <begin position="21"/>
        <end position="42"/>
    </location>
</feature>
<evidence type="ECO:0000256" key="1">
    <source>
        <dbReference type="ARBA" id="ARBA00004651"/>
    </source>
</evidence>
<dbReference type="Pfam" id="PF12704">
    <property type="entry name" value="MacB_PCD"/>
    <property type="match status" value="2"/>
</dbReference>
<evidence type="ECO:0000256" key="2">
    <source>
        <dbReference type="ARBA" id="ARBA00022475"/>
    </source>
</evidence>
<feature type="domain" description="MacB-like periplasmic core" evidence="8">
    <location>
        <begin position="444"/>
        <end position="634"/>
    </location>
</feature>
<gene>
    <name evidence="9" type="ORF">FHG64_17640</name>
</gene>
<organism evidence="9 10">
    <name type="scientific">Antarcticibacterium flavum</name>
    <dbReference type="NCBI Taxonomy" id="2058175"/>
    <lineage>
        <taxon>Bacteria</taxon>
        <taxon>Pseudomonadati</taxon>
        <taxon>Bacteroidota</taxon>
        <taxon>Flavobacteriia</taxon>
        <taxon>Flavobacteriales</taxon>
        <taxon>Flavobacteriaceae</taxon>
        <taxon>Antarcticibacterium</taxon>
    </lineage>
</organism>
<evidence type="ECO:0000313" key="9">
    <source>
        <dbReference type="EMBL" id="QCY71073.1"/>
    </source>
</evidence>
<feature type="domain" description="ABC3 transporter permease C-terminal" evidence="7">
    <location>
        <begin position="673"/>
        <end position="784"/>
    </location>
</feature>
<proteinExistence type="predicted"/>
<evidence type="ECO:0000256" key="4">
    <source>
        <dbReference type="ARBA" id="ARBA00022989"/>
    </source>
</evidence>
<evidence type="ECO:0000313" key="10">
    <source>
        <dbReference type="Proteomes" id="UP000309016"/>
    </source>
</evidence>
<dbReference type="GO" id="GO:0005886">
    <property type="term" value="C:plasma membrane"/>
    <property type="evidence" value="ECO:0007669"/>
    <property type="project" value="UniProtKB-SubCell"/>
</dbReference>
<evidence type="ECO:0000256" key="6">
    <source>
        <dbReference type="SAM" id="Phobius"/>
    </source>
</evidence>
<dbReference type="PANTHER" id="PTHR30572:SF18">
    <property type="entry name" value="ABC-TYPE MACROLIDE FAMILY EXPORT SYSTEM PERMEASE COMPONENT 2"/>
    <property type="match status" value="1"/>
</dbReference>
<feature type="transmembrane region" description="Helical" evidence="6">
    <location>
        <begin position="722"/>
        <end position="741"/>
    </location>
</feature>
<evidence type="ECO:0000259" key="7">
    <source>
        <dbReference type="Pfam" id="PF02687"/>
    </source>
</evidence>
<name>A0A5B7X8U0_9FLAO</name>
<evidence type="ECO:0000256" key="5">
    <source>
        <dbReference type="ARBA" id="ARBA00023136"/>
    </source>
</evidence>
<feature type="transmembrane region" description="Helical" evidence="6">
    <location>
        <begin position="416"/>
        <end position="439"/>
    </location>
</feature>
<reference evidence="9 10" key="1">
    <citation type="submission" date="2019-06" db="EMBL/GenBank/DDBJ databases">
        <title>Complete genome sequence of Antarcticibacterium flavum KCTC 52984T from an Antarctic marine sediment.</title>
        <authorList>
            <person name="Lee Y.M."/>
            <person name="Shin S.C."/>
        </authorList>
    </citation>
    <scope>NUCLEOTIDE SEQUENCE [LARGE SCALE GENOMIC DNA]</scope>
    <source>
        <strain evidence="9 10">KCTC 52984</strain>
    </source>
</reference>
<dbReference type="InterPro" id="IPR003838">
    <property type="entry name" value="ABC3_permease_C"/>
</dbReference>
<feature type="domain" description="MacB-like periplasmic core" evidence="8">
    <location>
        <begin position="19"/>
        <end position="224"/>
    </location>
</feature>
<dbReference type="RefSeq" id="WP_139067623.1">
    <property type="nucleotide sequence ID" value="NZ_CP040812.1"/>
</dbReference>